<proteinExistence type="predicted"/>
<organism evidence="1">
    <name type="scientific">freshwater metagenome</name>
    <dbReference type="NCBI Taxonomy" id="449393"/>
    <lineage>
        <taxon>unclassified sequences</taxon>
        <taxon>metagenomes</taxon>
        <taxon>ecological metagenomes</taxon>
    </lineage>
</organism>
<dbReference type="PANTHER" id="PTHR36439:SF1">
    <property type="entry name" value="DUF1697 DOMAIN-CONTAINING PROTEIN"/>
    <property type="match status" value="1"/>
</dbReference>
<protein>
    <submittedName>
        <fullName evidence="1">Unannotated protein</fullName>
    </submittedName>
</protein>
<sequence>MPTYVAFLRAINLGARRKFPKDAIRAATEAAGGTGVETYINTGNVRLTHPARSSAKVRAALEEAYAAEAGFEVPTVVFTTAELAVLTARAEELHDGHAGEIGNHYVTLFSDPPTASAVEAAHALEHAGETVVVEGRAAYVLLAGDIHTSKVLSSKQFNALGQGTARTVKVLRTVTGKWC</sequence>
<dbReference type="InterPro" id="IPR012545">
    <property type="entry name" value="DUF1697"/>
</dbReference>
<name>A0A6J7H9V6_9ZZZZ</name>
<dbReference type="AlphaFoldDB" id="A0A6J7H9V6"/>
<dbReference type="PIRSF" id="PIRSF008502">
    <property type="entry name" value="UCP008502"/>
    <property type="match status" value="1"/>
</dbReference>
<dbReference type="SUPFAM" id="SSF160379">
    <property type="entry name" value="SP0830-like"/>
    <property type="match status" value="1"/>
</dbReference>
<dbReference type="Pfam" id="PF08002">
    <property type="entry name" value="DUF1697"/>
    <property type="match status" value="1"/>
</dbReference>
<dbReference type="EMBL" id="CAFBMW010000001">
    <property type="protein sequence ID" value="CAB4913583.1"/>
    <property type="molecule type" value="Genomic_DNA"/>
</dbReference>
<gene>
    <name evidence="1" type="ORF">UFOPK3662_00157</name>
</gene>
<evidence type="ECO:0000313" key="1">
    <source>
        <dbReference type="EMBL" id="CAB4913583.1"/>
    </source>
</evidence>
<dbReference type="Gene3D" id="3.30.70.1280">
    <property type="entry name" value="SP0830-like domains"/>
    <property type="match status" value="1"/>
</dbReference>
<reference evidence="1" key="1">
    <citation type="submission" date="2020-05" db="EMBL/GenBank/DDBJ databases">
        <authorList>
            <person name="Chiriac C."/>
            <person name="Salcher M."/>
            <person name="Ghai R."/>
            <person name="Kavagutti S V."/>
        </authorList>
    </citation>
    <scope>NUCLEOTIDE SEQUENCE</scope>
</reference>
<dbReference type="PANTHER" id="PTHR36439">
    <property type="entry name" value="BLL4334 PROTEIN"/>
    <property type="match status" value="1"/>
</dbReference>
<accession>A0A6J7H9V6</accession>